<dbReference type="HOGENOM" id="CLU_359076_0_0_1"/>
<accession>N1QAD8</accession>
<reference evidence="3 4" key="1">
    <citation type="journal article" date="2012" name="PLoS Pathog.">
        <title>Diverse lifestyles and strategies of plant pathogenesis encoded in the genomes of eighteen Dothideomycetes fungi.</title>
        <authorList>
            <person name="Ohm R.A."/>
            <person name="Feau N."/>
            <person name="Henrissat B."/>
            <person name="Schoch C.L."/>
            <person name="Horwitz B.A."/>
            <person name="Barry K.W."/>
            <person name="Condon B.J."/>
            <person name="Copeland A.C."/>
            <person name="Dhillon B."/>
            <person name="Glaser F."/>
            <person name="Hesse C.N."/>
            <person name="Kosti I."/>
            <person name="LaButti K."/>
            <person name="Lindquist E.A."/>
            <person name="Lucas S."/>
            <person name="Salamov A.A."/>
            <person name="Bradshaw R.E."/>
            <person name="Ciuffetti L."/>
            <person name="Hamelin R.C."/>
            <person name="Kema G.H.J."/>
            <person name="Lawrence C."/>
            <person name="Scott J.A."/>
            <person name="Spatafora J.W."/>
            <person name="Turgeon B.G."/>
            <person name="de Wit P.J.G.M."/>
            <person name="Zhong S."/>
            <person name="Goodwin S.B."/>
            <person name="Grigoriev I.V."/>
        </authorList>
    </citation>
    <scope>NUCLEOTIDE SEQUENCE [LARGE SCALE GENOMIC DNA]</scope>
    <source>
        <strain evidence="3 4">CIRAD86</strain>
    </source>
</reference>
<keyword evidence="2" id="KW-1133">Transmembrane helix</keyword>
<evidence type="ECO:0000256" key="2">
    <source>
        <dbReference type="SAM" id="Phobius"/>
    </source>
</evidence>
<evidence type="ECO:0000313" key="3">
    <source>
        <dbReference type="EMBL" id="EME88796.1"/>
    </source>
</evidence>
<name>N1QAD8_PSEFD</name>
<proteinExistence type="predicted"/>
<evidence type="ECO:0000313" key="4">
    <source>
        <dbReference type="Proteomes" id="UP000016932"/>
    </source>
</evidence>
<gene>
    <name evidence="3" type="ORF">MYCFIDRAFT_170371</name>
</gene>
<dbReference type="GeneID" id="19332485"/>
<dbReference type="EMBL" id="KB446555">
    <property type="protein sequence ID" value="EME88796.1"/>
    <property type="molecule type" value="Genomic_DNA"/>
</dbReference>
<dbReference type="AlphaFoldDB" id="N1QAD8"/>
<feature type="transmembrane region" description="Helical" evidence="2">
    <location>
        <begin position="407"/>
        <end position="430"/>
    </location>
</feature>
<feature type="region of interest" description="Disordered" evidence="1">
    <location>
        <begin position="519"/>
        <end position="538"/>
    </location>
</feature>
<dbReference type="RefSeq" id="XP_007921688.1">
    <property type="nucleotide sequence ID" value="XM_007923497.1"/>
</dbReference>
<dbReference type="VEuPathDB" id="FungiDB:MYCFIDRAFT_170371"/>
<keyword evidence="2" id="KW-0472">Membrane</keyword>
<dbReference type="Proteomes" id="UP000016932">
    <property type="component" value="Unassembled WGS sequence"/>
</dbReference>
<dbReference type="KEGG" id="pfj:MYCFIDRAFT_170371"/>
<dbReference type="OrthoDB" id="3642757at2759"/>
<feature type="region of interest" description="Disordered" evidence="1">
    <location>
        <begin position="355"/>
        <end position="396"/>
    </location>
</feature>
<keyword evidence="4" id="KW-1185">Reference proteome</keyword>
<organism evidence="3 4">
    <name type="scientific">Pseudocercospora fijiensis (strain CIRAD86)</name>
    <name type="common">Black leaf streak disease fungus</name>
    <name type="synonym">Mycosphaerella fijiensis</name>
    <dbReference type="NCBI Taxonomy" id="383855"/>
    <lineage>
        <taxon>Eukaryota</taxon>
        <taxon>Fungi</taxon>
        <taxon>Dikarya</taxon>
        <taxon>Ascomycota</taxon>
        <taxon>Pezizomycotina</taxon>
        <taxon>Dothideomycetes</taxon>
        <taxon>Dothideomycetidae</taxon>
        <taxon>Mycosphaerellales</taxon>
        <taxon>Mycosphaerellaceae</taxon>
        <taxon>Pseudocercospora</taxon>
    </lineage>
</organism>
<sequence>MRGKRTLRSSSHINTSQLILKEDKENEHDTATMSRFLGRRAQYGIDNPFMNAWVTSLTLIGDVSSQSRAEDGYDASRALCLITFQCLSVIVDEDACVLDQALQMMIHECFDLELRFSRVEWHRRTEQVLERTLLVEGLAGRCNGRCGLHQGSSSHSSTLSLTRSFSSSDPLAMSLCTACMESSRLTAAAFYASRRQDLNGARERHSKALQEDIFTIFRARRHASDTCMPFCHYLQDKTYDLATRQEALREQCPQCLFYLPFRRRPASQLSTNHHPYRPKASKLHCANSQRANATMDALFPRDKKLQPFFPMPHPAIMSLFFARTIPPPNFDHTRSRCLRWLESCRARYYSATVMDPTTRSRSQSRDRSRGPAGGILQETPFTYDPKEARSRSRSRPAKRKLSALSKAWRLAAQILSLAVLIFAVLAYWSYQYVPPTQKADPTWVFKAPIGLPHYQEVANASSDALKEYHLGNDMKNIMKNLDEIVNSTEAFSKGALSKVLPVEYGYQFHVINTTFPSPSTKDKTYKSKPKPSKPKSTSLLKGILDLSKINNTRWANKNIQTRRENLTHSTSQNLHNMSQLLTKARHYSPTRDPLRIWKEYLTSRTTASKEISHSAETLLHLAMHFSITWDQYIATLASHRAWANTVCRKLETRHILIFWSRPAYCRISDGTWYNFEKIDEKILLSLVRLKAPYIRVQLAYKSLARHLGNVEETIGDVRRLEEFGELADPFTMVEVPEDIEGFLADQAEVAMGLIKRVVEEEKGFNREGWMRNYAGGPLMG</sequence>
<protein>
    <submittedName>
        <fullName evidence="3">Uncharacterized protein</fullName>
    </submittedName>
</protein>
<evidence type="ECO:0000256" key="1">
    <source>
        <dbReference type="SAM" id="MobiDB-lite"/>
    </source>
</evidence>
<keyword evidence="2" id="KW-0812">Transmembrane</keyword>